<gene>
    <name evidence="7" type="ORF">BO94DRAFT_469849</name>
</gene>
<dbReference type="GO" id="GO:0008270">
    <property type="term" value="F:zinc ion binding"/>
    <property type="evidence" value="ECO:0007669"/>
    <property type="project" value="InterPro"/>
</dbReference>
<evidence type="ECO:0000313" key="8">
    <source>
        <dbReference type="Proteomes" id="UP000246702"/>
    </source>
</evidence>
<dbReference type="OrthoDB" id="1919336at2759"/>
<comment type="subcellular location">
    <subcellularLocation>
        <location evidence="1">Nucleus</location>
    </subcellularLocation>
</comment>
<keyword evidence="8" id="KW-1185">Reference proteome</keyword>
<dbReference type="GO" id="GO:0000981">
    <property type="term" value="F:DNA-binding transcription factor activity, RNA polymerase II-specific"/>
    <property type="evidence" value="ECO:0007669"/>
    <property type="project" value="InterPro"/>
</dbReference>
<dbReference type="Proteomes" id="UP000246702">
    <property type="component" value="Unassembled WGS sequence"/>
</dbReference>
<dbReference type="PROSITE" id="PS00463">
    <property type="entry name" value="ZN2_CY6_FUNGAL_1"/>
    <property type="match status" value="1"/>
</dbReference>
<dbReference type="InterPro" id="IPR001138">
    <property type="entry name" value="Zn2Cys6_DnaBD"/>
</dbReference>
<dbReference type="GO" id="GO:0045944">
    <property type="term" value="P:positive regulation of transcription by RNA polymerase II"/>
    <property type="evidence" value="ECO:0007669"/>
    <property type="project" value="TreeGrafter"/>
</dbReference>
<dbReference type="Pfam" id="PF00172">
    <property type="entry name" value="Zn_clus"/>
    <property type="match status" value="1"/>
</dbReference>
<evidence type="ECO:0000313" key="7">
    <source>
        <dbReference type="EMBL" id="PWY81685.1"/>
    </source>
</evidence>
<dbReference type="PANTHER" id="PTHR37534">
    <property type="entry name" value="TRANSCRIPTIONAL ACTIVATOR PROTEIN UGA3"/>
    <property type="match status" value="1"/>
</dbReference>
<evidence type="ECO:0000256" key="1">
    <source>
        <dbReference type="ARBA" id="ARBA00004123"/>
    </source>
</evidence>
<name>A0A317W721_9EURO</name>
<dbReference type="GO" id="GO:0000976">
    <property type="term" value="F:transcription cis-regulatory region binding"/>
    <property type="evidence" value="ECO:0007669"/>
    <property type="project" value="TreeGrafter"/>
</dbReference>
<dbReference type="GO" id="GO:0005634">
    <property type="term" value="C:nucleus"/>
    <property type="evidence" value="ECO:0007669"/>
    <property type="project" value="UniProtKB-SubCell"/>
</dbReference>
<dbReference type="Gene3D" id="4.10.240.10">
    <property type="entry name" value="Zn(2)-C6 fungal-type DNA-binding domain"/>
    <property type="match status" value="1"/>
</dbReference>
<dbReference type="GeneID" id="37110447"/>
<reference evidence="7 8" key="1">
    <citation type="submission" date="2016-12" db="EMBL/GenBank/DDBJ databases">
        <title>The genomes of Aspergillus section Nigri reveals drivers in fungal speciation.</title>
        <authorList>
            <consortium name="DOE Joint Genome Institute"/>
            <person name="Vesth T.C."/>
            <person name="Nybo J."/>
            <person name="Theobald S."/>
            <person name="Brandl J."/>
            <person name="Frisvad J.C."/>
            <person name="Nielsen K.F."/>
            <person name="Lyhne E.K."/>
            <person name="Kogle M.E."/>
            <person name="Kuo A."/>
            <person name="Riley R."/>
            <person name="Clum A."/>
            <person name="Nolan M."/>
            <person name="Lipzen A."/>
            <person name="Salamov A."/>
            <person name="Henrissat B."/>
            <person name="Wiebenga A."/>
            <person name="De Vries R.P."/>
            <person name="Grigoriev I.V."/>
            <person name="Mortensen U.H."/>
            <person name="Andersen M.R."/>
            <person name="Baker S.E."/>
        </authorList>
    </citation>
    <scope>NUCLEOTIDE SEQUENCE [LARGE SCALE GENOMIC DNA]</scope>
    <source>
        <strain evidence="7 8">CBS 115572</strain>
    </source>
</reference>
<feature type="domain" description="Zn(2)-C6 fungal-type" evidence="6">
    <location>
        <begin position="10"/>
        <end position="40"/>
    </location>
</feature>
<dbReference type="CDD" id="cd00067">
    <property type="entry name" value="GAL4"/>
    <property type="match status" value="1"/>
</dbReference>
<evidence type="ECO:0000256" key="3">
    <source>
        <dbReference type="ARBA" id="ARBA00023125"/>
    </source>
</evidence>
<dbReference type="AlphaFoldDB" id="A0A317W721"/>
<accession>A0A317W721</accession>
<evidence type="ECO:0000256" key="4">
    <source>
        <dbReference type="ARBA" id="ARBA00023163"/>
    </source>
</evidence>
<protein>
    <recommendedName>
        <fullName evidence="6">Zn(2)-C6 fungal-type domain-containing protein</fullName>
    </recommendedName>
</protein>
<evidence type="ECO:0000259" key="6">
    <source>
        <dbReference type="PROSITE" id="PS50048"/>
    </source>
</evidence>
<dbReference type="RefSeq" id="XP_025465753.1">
    <property type="nucleotide sequence ID" value="XM_025608304.1"/>
</dbReference>
<comment type="caution">
    <text evidence="7">The sequence shown here is derived from an EMBL/GenBank/DDBJ whole genome shotgun (WGS) entry which is preliminary data.</text>
</comment>
<organism evidence="7 8">
    <name type="scientific">Aspergillus sclerotioniger CBS 115572</name>
    <dbReference type="NCBI Taxonomy" id="1450535"/>
    <lineage>
        <taxon>Eukaryota</taxon>
        <taxon>Fungi</taxon>
        <taxon>Dikarya</taxon>
        <taxon>Ascomycota</taxon>
        <taxon>Pezizomycotina</taxon>
        <taxon>Eurotiomycetes</taxon>
        <taxon>Eurotiomycetidae</taxon>
        <taxon>Eurotiales</taxon>
        <taxon>Aspergillaceae</taxon>
        <taxon>Aspergillus</taxon>
        <taxon>Aspergillus subgen. Circumdati</taxon>
    </lineage>
</organism>
<keyword evidence="2" id="KW-0805">Transcription regulation</keyword>
<proteinExistence type="predicted"/>
<keyword evidence="5" id="KW-0539">Nucleus</keyword>
<keyword evidence="3" id="KW-0238">DNA-binding</keyword>
<dbReference type="SMART" id="SM00066">
    <property type="entry name" value="GAL4"/>
    <property type="match status" value="1"/>
</dbReference>
<dbReference type="PROSITE" id="PS50048">
    <property type="entry name" value="ZN2_CY6_FUNGAL_2"/>
    <property type="match status" value="1"/>
</dbReference>
<evidence type="ECO:0000256" key="2">
    <source>
        <dbReference type="ARBA" id="ARBA00023015"/>
    </source>
</evidence>
<dbReference type="PANTHER" id="PTHR37534:SF16">
    <property type="entry name" value="ZN(II)2CYS6 TRANSCRIPTION FACTOR (EUROFUNG)-RELATED"/>
    <property type="match status" value="1"/>
</dbReference>
<dbReference type="Pfam" id="PF11951">
    <property type="entry name" value="Fungal_trans_2"/>
    <property type="match status" value="1"/>
</dbReference>
<sequence>MCPPRRSRTGCLTCRHRKKKCDEGRPSCAGCQRNSLECQWEPSELIRIPKRRRGRAVRLAEKKLPHQAQGMVSVFPVLTPDIVWRLLGHFLNASPRWLSTRTGSRRTDYLKWLSPALSGSHLVRKCILAIASADLLKYNRGDSQIRHATIEYYGEAVSSLRMAIEDEMSVASSPDGPQSDYTPLAVLLLCLHETQNFTNRERILPHLKAAAFLLQNRISSGSMDPALRAYLFEMFCYFFALAAFSLGTQLSGSPADRIFSSPSVIAYLQHGHIMGTSQDLFIAIYRIALLGPNLMSRKSDEASVARRELFLLDQDLAICEMKFNLQQDMGLEHHHDAIISQLYCLACRIHIGRLLAPSGLRGDGTVQSLVDGFIKTLQHLPPDSPSHNILSWPLVITGLSASVSAHQRIIAAKLDNIHENWQSAIFSKSAEFLREKWRKDRMWNRGLPIIDGYEQLSNPDGLEWHQCPVILA</sequence>
<dbReference type="InterPro" id="IPR021858">
    <property type="entry name" value="Fun_TF"/>
</dbReference>
<evidence type="ECO:0000256" key="5">
    <source>
        <dbReference type="ARBA" id="ARBA00023242"/>
    </source>
</evidence>
<dbReference type="InterPro" id="IPR036864">
    <property type="entry name" value="Zn2-C6_fun-type_DNA-bd_sf"/>
</dbReference>
<dbReference type="SUPFAM" id="SSF57701">
    <property type="entry name" value="Zn2/Cys6 DNA-binding domain"/>
    <property type="match status" value="1"/>
</dbReference>
<dbReference type="EMBL" id="MSFK01000020">
    <property type="protein sequence ID" value="PWY81685.1"/>
    <property type="molecule type" value="Genomic_DNA"/>
</dbReference>
<keyword evidence="4" id="KW-0804">Transcription</keyword>